<keyword evidence="2" id="KW-0677">Repeat</keyword>
<keyword evidence="5" id="KW-0805">Transcription regulation</keyword>
<dbReference type="PANTHER" id="PTHR45988:SF30">
    <property type="entry name" value="C2H2-TYPE DOMAIN-CONTAINING PROTEIN"/>
    <property type="match status" value="1"/>
</dbReference>
<dbReference type="AlphaFoldDB" id="A0A8I6XHT5"/>
<dbReference type="Pfam" id="PF13894">
    <property type="entry name" value="zf-C2H2_4"/>
    <property type="match status" value="1"/>
</dbReference>
<dbReference type="GO" id="GO:0003700">
    <property type="term" value="F:DNA-binding transcription factor activity"/>
    <property type="evidence" value="ECO:0000318"/>
    <property type="project" value="GO_Central"/>
</dbReference>
<dbReference type="PROSITE" id="PS50157">
    <property type="entry name" value="ZINC_FINGER_C2H2_2"/>
    <property type="match status" value="2"/>
</dbReference>
<feature type="region of interest" description="Disordered" evidence="8">
    <location>
        <begin position="134"/>
        <end position="159"/>
    </location>
</feature>
<dbReference type="Gramene" id="HORVU.MOREX.r3.3HG0306590.1">
    <property type="protein sequence ID" value="HORVU.MOREX.r3.3HG0306590.1.CDS1"/>
    <property type="gene ID" value="HORVU.MOREX.r3.3HG0306590"/>
</dbReference>
<evidence type="ECO:0000256" key="5">
    <source>
        <dbReference type="ARBA" id="ARBA00023015"/>
    </source>
</evidence>
<evidence type="ECO:0000313" key="11">
    <source>
        <dbReference type="Proteomes" id="UP000011116"/>
    </source>
</evidence>
<dbReference type="SUPFAM" id="SSF57667">
    <property type="entry name" value="beta-beta-alpha zinc fingers"/>
    <property type="match status" value="1"/>
</dbReference>
<evidence type="ECO:0000256" key="6">
    <source>
        <dbReference type="ARBA" id="ARBA00023163"/>
    </source>
</evidence>
<dbReference type="InterPro" id="IPR044653">
    <property type="entry name" value="AZF1/2/3-like"/>
</dbReference>
<dbReference type="SMART" id="SM00355">
    <property type="entry name" value="ZnF_C2H2"/>
    <property type="match status" value="3"/>
</dbReference>
<keyword evidence="11" id="KW-1185">Reference proteome</keyword>
<evidence type="ECO:0000313" key="10">
    <source>
        <dbReference type="EnsemblPlants" id="HORVU.MOREX.r3.3HG0306590.1.CDS1"/>
    </source>
</evidence>
<organism evidence="10 11">
    <name type="scientific">Hordeum vulgare subsp. vulgare</name>
    <name type="common">Domesticated barley</name>
    <dbReference type="NCBI Taxonomy" id="112509"/>
    <lineage>
        <taxon>Eukaryota</taxon>
        <taxon>Viridiplantae</taxon>
        <taxon>Streptophyta</taxon>
        <taxon>Embryophyta</taxon>
        <taxon>Tracheophyta</taxon>
        <taxon>Spermatophyta</taxon>
        <taxon>Magnoliopsida</taxon>
        <taxon>Liliopsida</taxon>
        <taxon>Poales</taxon>
        <taxon>Poaceae</taxon>
        <taxon>BOP clade</taxon>
        <taxon>Pooideae</taxon>
        <taxon>Triticodae</taxon>
        <taxon>Triticeae</taxon>
        <taxon>Hordeinae</taxon>
        <taxon>Hordeum</taxon>
    </lineage>
</organism>
<evidence type="ECO:0000256" key="1">
    <source>
        <dbReference type="ARBA" id="ARBA00022723"/>
    </source>
</evidence>
<dbReference type="Gramene" id="HORVU.MOREX.r2.3HG0256070.1">
    <property type="protein sequence ID" value="HORVU.MOREX.r2.3HG0256070.1.CDS.1"/>
    <property type="gene ID" value="HORVU.MOREX.r2.3HG0256070"/>
</dbReference>
<feature type="compositionally biased region" description="Low complexity" evidence="8">
    <location>
        <begin position="377"/>
        <end position="388"/>
    </location>
</feature>
<keyword evidence="1" id="KW-0479">Metal-binding</keyword>
<proteinExistence type="predicted"/>
<evidence type="ECO:0000256" key="7">
    <source>
        <dbReference type="PROSITE-ProRule" id="PRU00042"/>
    </source>
</evidence>
<evidence type="ECO:0000259" key="9">
    <source>
        <dbReference type="PROSITE" id="PS50157"/>
    </source>
</evidence>
<feature type="region of interest" description="Disordered" evidence="8">
    <location>
        <begin position="245"/>
        <end position="268"/>
    </location>
</feature>
<reference evidence="10" key="3">
    <citation type="submission" date="2022-01" db="UniProtKB">
        <authorList>
            <consortium name="EnsemblPlants"/>
        </authorList>
    </citation>
    <scope>IDENTIFICATION</scope>
    <source>
        <strain evidence="10">subsp. vulgare</strain>
    </source>
</reference>
<dbReference type="GO" id="GO:0005634">
    <property type="term" value="C:nucleus"/>
    <property type="evidence" value="ECO:0000318"/>
    <property type="project" value="GO_Central"/>
</dbReference>
<evidence type="ECO:0000256" key="4">
    <source>
        <dbReference type="ARBA" id="ARBA00022833"/>
    </source>
</evidence>
<keyword evidence="4" id="KW-0862">Zinc</keyword>
<dbReference type="GO" id="GO:0000976">
    <property type="term" value="F:transcription cis-regulatory region binding"/>
    <property type="evidence" value="ECO:0000318"/>
    <property type="project" value="GO_Central"/>
</dbReference>
<feature type="compositionally biased region" description="Acidic residues" evidence="8">
    <location>
        <begin position="23"/>
        <end position="33"/>
    </location>
</feature>
<protein>
    <recommendedName>
        <fullName evidence="9">C2H2-type domain-containing protein</fullName>
    </recommendedName>
</protein>
<sequence length="506" mass="52664">MGTDPADQSRPTRRRPRPRPDLEEGEFVADDDDGRYPPQRRPEIKVRRLEDILDGDALPSPTPTRDCDSDGSISDMDADGEGVAREPGFPCPVCRREFASGRAVHGHMRVHHARGGGRQGIVVGGGWAVTGKRGFVGGRSASPQEEEEEEGAGDSTSMTSAVAAEPVIDAAPIAFASRTASAEPNPPSMAIVLAADNPPNQAVVRPSCSAQCGDGRRPAAPQAVIAQPQPTVAQGHLSAAAPPQFFASPPQAAARRPAAPSAPSRDEQGRWVCKEEGCHQRFATHQGLGGHMAAHKMRKNNEAAAAAVAAGLHPCLANAKPAKLHRCKRCPKVFDLGVQLGGHMRMHYDGKVRGRRRRVSAPVSARELAGTLFSIQASPQTSTSASPPDGLVQFLSPSPSPSPSRPVDAPDDLALPLSLPVDAPDDLALSLSLSSPAPATTEVAQTGIITPALAGAPEPAPAPGMLRIFGVNFVVAAPAAAGEEVSSAVRSSETDQSSAASTNIQE</sequence>
<dbReference type="InterPro" id="IPR013087">
    <property type="entry name" value="Znf_C2H2_type"/>
</dbReference>
<dbReference type="Gene3D" id="3.30.160.60">
    <property type="entry name" value="Classic Zinc Finger"/>
    <property type="match status" value="1"/>
</dbReference>
<keyword evidence="3 7" id="KW-0863">Zinc-finger</keyword>
<evidence type="ECO:0000256" key="3">
    <source>
        <dbReference type="ARBA" id="ARBA00022771"/>
    </source>
</evidence>
<feature type="domain" description="C2H2-type" evidence="9">
    <location>
        <begin position="325"/>
        <end position="352"/>
    </location>
</feature>
<dbReference type="EnsemblPlants" id="HORVU.MOREX.r3.3HG0306590.1">
    <property type="protein sequence ID" value="HORVU.MOREX.r3.3HG0306590.1.CDS1"/>
    <property type="gene ID" value="HORVU.MOREX.r3.3HG0306590"/>
</dbReference>
<keyword evidence="6" id="KW-0804">Transcription</keyword>
<feature type="region of interest" description="Disordered" evidence="8">
    <location>
        <begin position="483"/>
        <end position="506"/>
    </location>
</feature>
<name>A0A8I6XHT5_HORVV</name>
<dbReference type="GO" id="GO:0006355">
    <property type="term" value="P:regulation of DNA-templated transcription"/>
    <property type="evidence" value="ECO:0000318"/>
    <property type="project" value="GO_Central"/>
</dbReference>
<dbReference type="Pfam" id="PF13912">
    <property type="entry name" value="zf-C2H2_6"/>
    <property type="match status" value="2"/>
</dbReference>
<feature type="compositionally biased region" description="Low complexity" evidence="8">
    <location>
        <begin position="245"/>
        <end position="263"/>
    </location>
</feature>
<feature type="region of interest" description="Disordered" evidence="8">
    <location>
        <begin position="377"/>
        <end position="413"/>
    </location>
</feature>
<evidence type="ECO:0000256" key="2">
    <source>
        <dbReference type="ARBA" id="ARBA00022737"/>
    </source>
</evidence>
<feature type="compositionally biased region" description="Polar residues" evidence="8">
    <location>
        <begin position="494"/>
        <end position="506"/>
    </location>
</feature>
<evidence type="ECO:0000256" key="8">
    <source>
        <dbReference type="SAM" id="MobiDB-lite"/>
    </source>
</evidence>
<dbReference type="GO" id="GO:0008270">
    <property type="term" value="F:zinc ion binding"/>
    <property type="evidence" value="ECO:0007669"/>
    <property type="project" value="UniProtKB-KW"/>
</dbReference>
<feature type="domain" description="C2H2-type" evidence="9">
    <location>
        <begin position="89"/>
        <end position="111"/>
    </location>
</feature>
<dbReference type="PROSITE" id="PS00028">
    <property type="entry name" value="ZINC_FINGER_C2H2_1"/>
    <property type="match status" value="2"/>
</dbReference>
<feature type="region of interest" description="Disordered" evidence="8">
    <location>
        <begin position="1"/>
        <end position="79"/>
    </location>
</feature>
<dbReference type="PANTHER" id="PTHR45988">
    <property type="entry name" value="C2H2 TYPE ZINC FINGER TRANSCRIPTION FACTOR FAMILY-RELATED"/>
    <property type="match status" value="1"/>
</dbReference>
<dbReference type="InterPro" id="IPR036236">
    <property type="entry name" value="Znf_C2H2_sf"/>
</dbReference>
<reference evidence="10" key="2">
    <citation type="submission" date="2020-10" db="EMBL/GenBank/DDBJ databases">
        <authorList>
            <person name="Scholz U."/>
            <person name="Mascher M."/>
            <person name="Fiebig A."/>
        </authorList>
    </citation>
    <scope>NUCLEOTIDE SEQUENCE [LARGE SCALE GENOMIC DNA]</scope>
    <source>
        <strain evidence="10">cv. Morex</strain>
    </source>
</reference>
<accession>A0A8I6XHT5</accession>
<reference evidence="11" key="1">
    <citation type="journal article" date="2012" name="Nature">
        <title>A physical, genetic and functional sequence assembly of the barley genome.</title>
        <authorList>
            <consortium name="The International Barley Genome Sequencing Consortium"/>
            <person name="Mayer K.F."/>
            <person name="Waugh R."/>
            <person name="Brown J.W."/>
            <person name="Schulman A."/>
            <person name="Langridge P."/>
            <person name="Platzer M."/>
            <person name="Fincher G.B."/>
            <person name="Muehlbauer G.J."/>
            <person name="Sato K."/>
            <person name="Close T.J."/>
            <person name="Wise R.P."/>
            <person name="Stein N."/>
        </authorList>
    </citation>
    <scope>NUCLEOTIDE SEQUENCE [LARGE SCALE GENOMIC DNA]</scope>
    <source>
        <strain evidence="11">cv. Morex</strain>
    </source>
</reference>
<feature type="compositionally biased region" description="Basic and acidic residues" evidence="8">
    <location>
        <begin position="40"/>
        <end position="51"/>
    </location>
</feature>
<dbReference type="Proteomes" id="UP000011116">
    <property type="component" value="Chromosome 3H"/>
</dbReference>